<sequence length="455" mass="50743">MSSLRYAFLPYPAIASYSPKSVYHMKFFVSLISIAILTATGCTPDTLVKSENNSKNQQPMHNRQAGKTGICANPAPPPTSKCSETVTAAFDHRGTLWIVWVNNDHLYVQSSVDKGISFSEPVRVNAVAEPIAAKGESRPKIKLDAHGNIFLTWNRNLGEKHSTHVRFSRSTDGGKQFSEPVTINDNLDIIRHRLDSLAVGKKGEVFISWLDARDVEAVKKPGQKTQGLSLYYTWSDDGGKHFYPNKSVIIGTCECCRIDTAIAQDNTPVIAWRHIFEGGIRDHAIVNFKDWNTPRETLRLSHENWQIDACPHHGPGLSISDTGIYHAVWFSNSPAKQGLFYAYSKDSGRHFSEPVNFGNAGASHAHVLASGNQVRVVWREFDGSNTIIRLMKSADEGKTWTTGPETLARTAEMADNPFLISDGRKIYLSWQIQQQNFRLNPVDEIKMSHKLAVLP</sequence>
<dbReference type="EMBL" id="CADCXN010000049">
    <property type="protein sequence ID" value="CAA9890423.1"/>
    <property type="molecule type" value="Genomic_DNA"/>
</dbReference>
<comment type="caution">
    <text evidence="2">The sequence shown here is derived from an EMBL/GenBank/DDBJ whole genome shotgun (WGS) entry which is preliminary data.</text>
</comment>
<dbReference type="InterPro" id="IPR036278">
    <property type="entry name" value="Sialidase_sf"/>
</dbReference>
<proteinExistence type="predicted"/>
<evidence type="ECO:0000256" key="1">
    <source>
        <dbReference type="SAM" id="MobiDB-lite"/>
    </source>
</evidence>
<evidence type="ECO:0008006" key="4">
    <source>
        <dbReference type="Google" id="ProtNLM"/>
    </source>
</evidence>
<feature type="compositionally biased region" description="Polar residues" evidence="1">
    <location>
        <begin position="49"/>
        <end position="61"/>
    </location>
</feature>
<reference evidence="2 3" key="1">
    <citation type="submission" date="2020-02" db="EMBL/GenBank/DDBJ databases">
        <authorList>
            <person name="Hogendoorn C."/>
        </authorList>
    </citation>
    <scope>NUCLEOTIDE SEQUENCE [LARGE SCALE GENOMIC DNA]</scope>
    <source>
        <strain evidence="2">METHB21</strain>
    </source>
</reference>
<dbReference type="CDD" id="cd15482">
    <property type="entry name" value="Sialidase_non-viral"/>
    <property type="match status" value="2"/>
</dbReference>
<name>A0A8S0Y638_9GAMM</name>
<keyword evidence="3" id="KW-1185">Reference proteome</keyword>
<organism evidence="2 3">
    <name type="scientific">Candidatus Methylobacter favarea</name>
    <dbReference type="NCBI Taxonomy" id="2707345"/>
    <lineage>
        <taxon>Bacteria</taxon>
        <taxon>Pseudomonadati</taxon>
        <taxon>Pseudomonadota</taxon>
        <taxon>Gammaproteobacteria</taxon>
        <taxon>Methylococcales</taxon>
        <taxon>Methylococcaceae</taxon>
        <taxon>Methylobacter</taxon>
    </lineage>
</organism>
<gene>
    <name evidence="2" type="ORF">METHB2_210055</name>
</gene>
<evidence type="ECO:0000313" key="2">
    <source>
        <dbReference type="EMBL" id="CAA9890423.1"/>
    </source>
</evidence>
<accession>A0A8S0Y638</accession>
<dbReference type="Proteomes" id="UP000494216">
    <property type="component" value="Unassembled WGS sequence"/>
</dbReference>
<feature type="region of interest" description="Disordered" evidence="1">
    <location>
        <begin position="48"/>
        <end position="78"/>
    </location>
</feature>
<evidence type="ECO:0000313" key="3">
    <source>
        <dbReference type="Proteomes" id="UP000494216"/>
    </source>
</evidence>
<dbReference type="SUPFAM" id="SSF50939">
    <property type="entry name" value="Sialidases"/>
    <property type="match status" value="2"/>
</dbReference>
<protein>
    <recommendedName>
        <fullName evidence="4">Exo-alpha-sialidase</fullName>
    </recommendedName>
</protein>
<dbReference type="AlphaFoldDB" id="A0A8S0Y638"/>
<dbReference type="Gene3D" id="2.120.10.10">
    <property type="match status" value="2"/>
</dbReference>